<evidence type="ECO:0000313" key="5">
    <source>
        <dbReference type="Proteomes" id="UP000017805"/>
    </source>
</evidence>
<dbReference type="PROSITE" id="PS51272">
    <property type="entry name" value="SLH"/>
    <property type="match status" value="3"/>
</dbReference>
<feature type="domain" description="SLH" evidence="3">
    <location>
        <begin position="90"/>
        <end position="146"/>
    </location>
</feature>
<dbReference type="PANTHER" id="PTHR43308">
    <property type="entry name" value="OUTER MEMBRANE PROTEIN ALPHA-RELATED"/>
    <property type="match status" value="1"/>
</dbReference>
<dbReference type="KEGG" id="bif:N288_22660"/>
<keyword evidence="1 2" id="KW-0732">Signal</keyword>
<evidence type="ECO:0000313" key="4">
    <source>
        <dbReference type="EMBL" id="AGX06371.1"/>
    </source>
</evidence>
<protein>
    <recommendedName>
        <fullName evidence="3">SLH domain-containing protein</fullName>
    </recommendedName>
</protein>
<dbReference type="EMBL" id="CP006643">
    <property type="protein sequence ID" value="AGX06371.1"/>
    <property type="molecule type" value="Genomic_DNA"/>
</dbReference>
<dbReference type="Proteomes" id="UP000017805">
    <property type="component" value="Chromosome"/>
</dbReference>
<dbReference type="PROSITE" id="PS51257">
    <property type="entry name" value="PROKAR_LIPOPROTEIN"/>
    <property type="match status" value="1"/>
</dbReference>
<reference evidence="4 5" key="1">
    <citation type="submission" date="2013-07" db="EMBL/GenBank/DDBJ databases">
        <title>Complete genome sequence of Bacillus infantis NRRL B-14911 that has potential to induce cardiac disease by antigenic mimicry.</title>
        <authorList>
            <person name="Massilamany C."/>
            <person name="Smith T.P.L."/>
            <person name="Loy J.D."/>
            <person name="Barletta R."/>
            <person name="Reddy J."/>
        </authorList>
    </citation>
    <scope>NUCLEOTIDE SEQUENCE [LARGE SCALE GENOMIC DNA]</scope>
    <source>
        <strain evidence="4 5">NRRL B-14911</strain>
    </source>
</reference>
<dbReference type="STRING" id="1367477.N288_22660"/>
<feature type="chain" id="PRO_5039667532" description="SLH domain-containing protein" evidence="2">
    <location>
        <begin position="23"/>
        <end position="204"/>
    </location>
</feature>
<evidence type="ECO:0000256" key="1">
    <source>
        <dbReference type="ARBA" id="ARBA00022729"/>
    </source>
</evidence>
<dbReference type="HOGENOM" id="CLU_1608833_0_0_9"/>
<dbReference type="OrthoDB" id="5845122at2"/>
<keyword evidence="5" id="KW-1185">Reference proteome</keyword>
<evidence type="ECO:0000259" key="3">
    <source>
        <dbReference type="PROSITE" id="PS51272"/>
    </source>
</evidence>
<feature type="signal peptide" evidence="2">
    <location>
        <begin position="1"/>
        <end position="22"/>
    </location>
</feature>
<gene>
    <name evidence="4" type="ORF">N288_22660</name>
</gene>
<feature type="domain" description="SLH" evidence="3">
    <location>
        <begin position="26"/>
        <end position="89"/>
    </location>
</feature>
<dbReference type="AlphaFoldDB" id="U5LI63"/>
<dbReference type="PANTHER" id="PTHR43308:SF5">
    <property type="entry name" value="S-LAYER PROTEIN _ PEPTIDOGLYCAN ENDO-BETA-N-ACETYLGLUCOSAMINIDASE"/>
    <property type="match status" value="1"/>
</dbReference>
<dbReference type="Pfam" id="PF00395">
    <property type="entry name" value="SLH"/>
    <property type="match status" value="3"/>
</dbReference>
<dbReference type="InterPro" id="IPR051465">
    <property type="entry name" value="Cell_Envelope_Struct_Comp"/>
</dbReference>
<organism evidence="4 5">
    <name type="scientific">Bacillus infantis NRRL B-14911</name>
    <dbReference type="NCBI Taxonomy" id="1367477"/>
    <lineage>
        <taxon>Bacteria</taxon>
        <taxon>Bacillati</taxon>
        <taxon>Bacillota</taxon>
        <taxon>Bacilli</taxon>
        <taxon>Bacillales</taxon>
        <taxon>Bacillaceae</taxon>
        <taxon>Bacillus</taxon>
    </lineage>
</organism>
<name>U5LI63_9BACI</name>
<evidence type="ECO:0000256" key="2">
    <source>
        <dbReference type="SAM" id="SignalP"/>
    </source>
</evidence>
<sequence length="204" mass="22627">MKKLKKLLVLAVLMFSCFFSFTQNTDASGSFKDIENHWAKEEMEYLIGKGVIGGYADGTFKPNEFITRAQAAIMIGRSKELPGEPVDTKFKDVKASVAGSGYIHALTERDIIVGYPDGTYRPHQAVTRGDASIHIDRSSRFENKTGIKNPFNDVSLEMMAYPHIMNLTGNGIASGFADGTFRPNQPITRAQFSVFMARAIQYGR</sequence>
<accession>U5LI63</accession>
<dbReference type="PATRIC" id="fig|1367477.3.peg.4525"/>
<feature type="domain" description="SLH" evidence="3">
    <location>
        <begin position="147"/>
        <end position="204"/>
    </location>
</feature>
<proteinExistence type="predicted"/>
<dbReference type="InterPro" id="IPR001119">
    <property type="entry name" value="SLH_dom"/>
</dbReference>